<dbReference type="EMBL" id="JACVXB010000004">
    <property type="protein sequence ID" value="MBD0832567.1"/>
    <property type="molecule type" value="Genomic_DNA"/>
</dbReference>
<comment type="caution">
    <text evidence="4">The sequence shown here is derived from an EMBL/GenBank/DDBJ whole genome shotgun (WGS) entry which is preliminary data.</text>
</comment>
<dbReference type="Gene3D" id="2.60.120.1440">
    <property type="match status" value="1"/>
</dbReference>
<dbReference type="PANTHER" id="PTHR30273:SF2">
    <property type="entry name" value="PROTEIN FECR"/>
    <property type="match status" value="1"/>
</dbReference>
<dbReference type="InterPro" id="IPR006860">
    <property type="entry name" value="FecR"/>
</dbReference>
<dbReference type="Pfam" id="PF04773">
    <property type="entry name" value="FecR"/>
    <property type="match status" value="1"/>
</dbReference>
<keyword evidence="1" id="KW-0472">Membrane</keyword>
<feature type="domain" description="FecR protein" evidence="2">
    <location>
        <begin position="175"/>
        <end position="269"/>
    </location>
</feature>
<keyword evidence="1" id="KW-0812">Transmembrane</keyword>
<feature type="transmembrane region" description="Helical" evidence="1">
    <location>
        <begin position="87"/>
        <end position="104"/>
    </location>
</feature>
<dbReference type="Proteomes" id="UP000600588">
    <property type="component" value="Unassembled WGS sequence"/>
</dbReference>
<evidence type="ECO:0000256" key="1">
    <source>
        <dbReference type="SAM" id="Phobius"/>
    </source>
</evidence>
<evidence type="ECO:0000259" key="3">
    <source>
        <dbReference type="Pfam" id="PF16344"/>
    </source>
</evidence>
<name>A0A8J6Q0L8_9FLAO</name>
<gene>
    <name evidence="4" type="ORF">ICJ83_10535</name>
</gene>
<accession>A0A8J6Q0L8</accession>
<evidence type="ECO:0000313" key="4">
    <source>
        <dbReference type="EMBL" id="MBD0832567.1"/>
    </source>
</evidence>
<evidence type="ECO:0000313" key="5">
    <source>
        <dbReference type="Proteomes" id="UP000600588"/>
    </source>
</evidence>
<dbReference type="Gene3D" id="3.55.50.30">
    <property type="match status" value="1"/>
</dbReference>
<sequence>MQKNSELIIQKYLNDEITYRELCRLTSDIPIEQLHHEIKKSIEINYLLSQQHLKVDSSQETYLNILAQAKSQKKQKKSSKVIRLNSILKYAAIFVVLMGLTFALKLKYFNQNSSLTIEDQPIILELANGTKQKIDQNKTIKITNEKGLIIANQEEDKLSYKTTKSEEVLVYNTLKIPYGKKLKLELSDGSLITLNSGTTFKFPEHFLSHGQRKVFINGEAFFEIEKDKKRPFIVHVNDVNVEVLGTKFNVSSYPEDDFINTVLVSGSVKLSNNANSSIYEKILKPGERGSWNHSSKEFVVETVDTHLYTAWVDGKLLFRNMTFKNIRNKLERHYNVEIVNNNQELDNLSFLASFDIETIEEVIETFKRNYGINYQIKDNKIIIN</sequence>
<dbReference type="InterPro" id="IPR012373">
    <property type="entry name" value="Ferrdict_sens_TM"/>
</dbReference>
<dbReference type="PANTHER" id="PTHR30273">
    <property type="entry name" value="PERIPLASMIC SIGNAL SENSOR AND SIGMA FACTOR ACTIVATOR FECR-RELATED"/>
    <property type="match status" value="1"/>
</dbReference>
<keyword evidence="1" id="KW-1133">Transmembrane helix</keyword>
<dbReference type="InterPro" id="IPR032508">
    <property type="entry name" value="FecR_C"/>
</dbReference>
<evidence type="ECO:0000259" key="2">
    <source>
        <dbReference type="Pfam" id="PF04773"/>
    </source>
</evidence>
<protein>
    <submittedName>
        <fullName evidence="4">FecR family protein</fullName>
    </submittedName>
</protein>
<reference evidence="4 5" key="1">
    <citation type="submission" date="2020-09" db="EMBL/GenBank/DDBJ databases">
        <title>TT11 complete genome.</title>
        <authorList>
            <person name="Wu Z."/>
        </authorList>
    </citation>
    <scope>NUCLEOTIDE SEQUENCE [LARGE SCALE GENOMIC DNA]</scope>
    <source>
        <strain evidence="4 5">TT11</strain>
    </source>
</reference>
<feature type="domain" description="Protein FecR C-terminal" evidence="3">
    <location>
        <begin position="315"/>
        <end position="383"/>
    </location>
</feature>
<dbReference type="RefSeq" id="WP_188230358.1">
    <property type="nucleotide sequence ID" value="NZ_JACVXB010000004.1"/>
</dbReference>
<dbReference type="Pfam" id="PF16344">
    <property type="entry name" value="FecR_C"/>
    <property type="match status" value="1"/>
</dbReference>
<dbReference type="AlphaFoldDB" id="A0A8J6Q0L8"/>
<dbReference type="GO" id="GO:0016989">
    <property type="term" value="F:sigma factor antagonist activity"/>
    <property type="evidence" value="ECO:0007669"/>
    <property type="project" value="TreeGrafter"/>
</dbReference>
<proteinExistence type="predicted"/>
<keyword evidence="5" id="KW-1185">Reference proteome</keyword>
<organism evidence="4 5">
    <name type="scientific">Aestuariibaculum sediminum</name>
    <dbReference type="NCBI Taxonomy" id="2770637"/>
    <lineage>
        <taxon>Bacteria</taxon>
        <taxon>Pseudomonadati</taxon>
        <taxon>Bacteroidota</taxon>
        <taxon>Flavobacteriia</taxon>
        <taxon>Flavobacteriales</taxon>
        <taxon>Flavobacteriaceae</taxon>
    </lineage>
</organism>